<dbReference type="HAMAP" id="MF_01007">
    <property type="entry name" value="16SrRNA_methyltr_H"/>
    <property type="match status" value="1"/>
</dbReference>
<protein>
    <recommendedName>
        <fullName evidence="6">Ribosomal RNA small subunit methyltransferase H</fullName>
        <ecNumber evidence="6">2.1.1.199</ecNumber>
    </recommendedName>
    <alternativeName>
        <fullName evidence="6">16S rRNA m(4)C1402 methyltransferase</fullName>
    </alternativeName>
    <alternativeName>
        <fullName evidence="6">rRNA (cytosine-N(4)-)-methyltransferase RsmH</fullName>
    </alternativeName>
</protein>
<dbReference type="NCBIfam" id="TIGR00006">
    <property type="entry name" value="16S rRNA (cytosine(1402)-N(4))-methyltransferase RsmH"/>
    <property type="match status" value="1"/>
</dbReference>
<comment type="subcellular location">
    <subcellularLocation>
        <location evidence="6">Cytoplasm</location>
    </subcellularLocation>
</comment>
<dbReference type="PANTHER" id="PTHR11265:SF0">
    <property type="entry name" value="12S RRNA N4-METHYLCYTIDINE METHYLTRANSFERASE"/>
    <property type="match status" value="1"/>
</dbReference>
<keyword evidence="5 6" id="KW-0949">S-adenosyl-L-methionine</keyword>
<keyword evidence="2 6" id="KW-0698">rRNA processing</keyword>
<comment type="function">
    <text evidence="6">Specifically methylates the N4 position of cytidine in position 1402 (C1402) of 16S rRNA.</text>
</comment>
<comment type="similarity">
    <text evidence="1 6">Belongs to the methyltransferase superfamily. RsmH family.</text>
</comment>
<gene>
    <name evidence="6 7" type="primary">rsmH</name>
    <name evidence="7" type="ORF">GCM10023338_14290</name>
</gene>
<comment type="catalytic activity">
    <reaction evidence="6">
        <text>cytidine(1402) in 16S rRNA + S-adenosyl-L-methionine = N(4)-methylcytidine(1402) in 16S rRNA + S-adenosyl-L-homocysteine + H(+)</text>
        <dbReference type="Rhea" id="RHEA:42928"/>
        <dbReference type="Rhea" id="RHEA-COMP:10286"/>
        <dbReference type="Rhea" id="RHEA-COMP:10287"/>
        <dbReference type="ChEBI" id="CHEBI:15378"/>
        <dbReference type="ChEBI" id="CHEBI:57856"/>
        <dbReference type="ChEBI" id="CHEBI:59789"/>
        <dbReference type="ChEBI" id="CHEBI:74506"/>
        <dbReference type="ChEBI" id="CHEBI:82748"/>
        <dbReference type="EC" id="2.1.1.199"/>
    </reaction>
</comment>
<accession>A0ABP9MUM6</accession>
<dbReference type="InterPro" id="IPR023397">
    <property type="entry name" value="SAM-dep_MeTrfase_MraW_recog"/>
</dbReference>
<evidence type="ECO:0000256" key="6">
    <source>
        <dbReference type="HAMAP-Rule" id="MF_01007"/>
    </source>
</evidence>
<proteinExistence type="inferred from homology"/>
<feature type="binding site" evidence="6">
    <location>
        <position position="113"/>
    </location>
    <ligand>
        <name>S-adenosyl-L-methionine</name>
        <dbReference type="ChEBI" id="CHEBI:59789"/>
    </ligand>
</feature>
<keyword evidence="8" id="KW-1185">Reference proteome</keyword>
<keyword evidence="4 6" id="KW-0808">Transferase</keyword>
<dbReference type="Gene3D" id="3.40.50.150">
    <property type="entry name" value="Vaccinia Virus protein VP39"/>
    <property type="match status" value="1"/>
</dbReference>
<dbReference type="InterPro" id="IPR029063">
    <property type="entry name" value="SAM-dependent_MTases_sf"/>
</dbReference>
<dbReference type="InterPro" id="IPR002903">
    <property type="entry name" value="RsmH"/>
</dbReference>
<evidence type="ECO:0000313" key="7">
    <source>
        <dbReference type="EMBL" id="GAA5100005.1"/>
    </source>
</evidence>
<dbReference type="EC" id="2.1.1.199" evidence="6"/>
<dbReference type="SUPFAM" id="SSF81799">
    <property type="entry name" value="Putative methyltransferase TM0872, insert domain"/>
    <property type="match status" value="1"/>
</dbReference>
<feature type="binding site" evidence="6">
    <location>
        <position position="106"/>
    </location>
    <ligand>
        <name>S-adenosyl-L-methionine</name>
        <dbReference type="ChEBI" id="CHEBI:59789"/>
    </ligand>
</feature>
<evidence type="ECO:0000256" key="4">
    <source>
        <dbReference type="ARBA" id="ARBA00022679"/>
    </source>
</evidence>
<evidence type="ECO:0000313" key="8">
    <source>
        <dbReference type="Proteomes" id="UP001500631"/>
    </source>
</evidence>
<evidence type="ECO:0000256" key="1">
    <source>
        <dbReference type="ARBA" id="ARBA00010396"/>
    </source>
</evidence>
<dbReference type="Proteomes" id="UP001500631">
    <property type="component" value="Unassembled WGS sequence"/>
</dbReference>
<keyword evidence="6" id="KW-0963">Cytoplasm</keyword>
<comment type="caution">
    <text evidence="6">Lacks conserved residue(s) required for the propagation of feature annotation.</text>
</comment>
<comment type="caution">
    <text evidence="7">The sequence shown here is derived from an EMBL/GenBank/DDBJ whole genome shotgun (WGS) entry which is preliminary data.</text>
</comment>
<name>A0ABP9MUM6_9GAMM</name>
<sequence length="314" mass="34758">MKFSFTMSNFQHISVLLNEAIDALNIQPTGIYVDGTFGRGGHSSEILKKIESGHLISIDRDPAAKQCAEEKFKGNSHFSFYAGCMSEIKNAVAQSGFEKVDGVLLDIGVSSPQLDDADRGFSFMKDGPLDMRMNPEMGMSAADWVAESSFETMASVFREFGEEKFSGRIANHIIKSRDIAPITTTHQLAAIIAEAVPFKDKHKHPATRVFQAIRIAVNEELTELSKTLEAAYSMLKPGGRLVVISFHSLEDRIVKNFMNYYAKPKDLMPDLPVAQFVEAPTLKLISKPVKASDEESLNNPRARSAIMRIAEKLP</sequence>
<dbReference type="SUPFAM" id="SSF53335">
    <property type="entry name" value="S-adenosyl-L-methionine-dependent methyltransferases"/>
    <property type="match status" value="1"/>
</dbReference>
<dbReference type="Pfam" id="PF01795">
    <property type="entry name" value="Methyltransf_5"/>
    <property type="match status" value="1"/>
</dbReference>
<evidence type="ECO:0000256" key="5">
    <source>
        <dbReference type="ARBA" id="ARBA00022691"/>
    </source>
</evidence>
<evidence type="ECO:0000256" key="2">
    <source>
        <dbReference type="ARBA" id="ARBA00022552"/>
    </source>
</evidence>
<feature type="binding site" evidence="6">
    <location>
        <begin position="40"/>
        <end position="42"/>
    </location>
    <ligand>
        <name>S-adenosyl-L-methionine</name>
        <dbReference type="ChEBI" id="CHEBI:59789"/>
    </ligand>
</feature>
<feature type="binding site" evidence="6">
    <location>
        <position position="59"/>
    </location>
    <ligand>
        <name>S-adenosyl-L-methionine</name>
        <dbReference type="ChEBI" id="CHEBI:59789"/>
    </ligand>
</feature>
<dbReference type="EMBL" id="BAABKE010000004">
    <property type="protein sequence ID" value="GAA5100005.1"/>
    <property type="molecule type" value="Genomic_DNA"/>
</dbReference>
<keyword evidence="3 6" id="KW-0489">Methyltransferase</keyword>
<evidence type="ECO:0000256" key="3">
    <source>
        <dbReference type="ARBA" id="ARBA00022603"/>
    </source>
</evidence>
<reference evidence="8" key="1">
    <citation type="journal article" date="2019" name="Int. J. Syst. Evol. Microbiol.">
        <title>The Global Catalogue of Microorganisms (GCM) 10K type strain sequencing project: providing services to taxonomists for standard genome sequencing and annotation.</title>
        <authorList>
            <consortium name="The Broad Institute Genomics Platform"/>
            <consortium name="The Broad Institute Genome Sequencing Center for Infectious Disease"/>
            <person name="Wu L."/>
            <person name="Ma J."/>
        </authorList>
    </citation>
    <scope>NUCLEOTIDE SEQUENCE [LARGE SCALE GENOMIC DNA]</scope>
    <source>
        <strain evidence="8">JCM 18424</strain>
    </source>
</reference>
<dbReference type="Gene3D" id="1.10.150.170">
    <property type="entry name" value="Putative methyltransferase TM0872, insert domain"/>
    <property type="match status" value="1"/>
</dbReference>
<dbReference type="PIRSF" id="PIRSF004486">
    <property type="entry name" value="MraW"/>
    <property type="match status" value="1"/>
</dbReference>
<organism evidence="7 8">
    <name type="scientific">Wohlfahrtiimonas larvae</name>
    <dbReference type="NCBI Taxonomy" id="1157986"/>
    <lineage>
        <taxon>Bacteria</taxon>
        <taxon>Pseudomonadati</taxon>
        <taxon>Pseudomonadota</taxon>
        <taxon>Gammaproteobacteria</taxon>
        <taxon>Cardiobacteriales</taxon>
        <taxon>Ignatzschineriaceae</taxon>
        <taxon>Wohlfahrtiimonas</taxon>
    </lineage>
</organism>
<dbReference type="PANTHER" id="PTHR11265">
    <property type="entry name" value="S-ADENOSYL-METHYLTRANSFERASE MRAW"/>
    <property type="match status" value="1"/>
</dbReference>